<dbReference type="Gene3D" id="2.130.10.10">
    <property type="entry name" value="YVTN repeat-like/Quinoprotein amine dehydrogenase"/>
    <property type="match status" value="2"/>
</dbReference>
<proteinExistence type="predicted"/>
<evidence type="ECO:0000256" key="2">
    <source>
        <dbReference type="ARBA" id="ARBA00022737"/>
    </source>
</evidence>
<dbReference type="InterPro" id="IPR001680">
    <property type="entry name" value="WD40_rpt"/>
</dbReference>
<dbReference type="PROSITE" id="PS00678">
    <property type="entry name" value="WD_REPEATS_1"/>
    <property type="match status" value="1"/>
</dbReference>
<gene>
    <name evidence="5" type="primary">WDR18</name>
</gene>
<dbReference type="Proteomes" id="UP001318040">
    <property type="component" value="Chromosome 1"/>
</dbReference>
<dbReference type="PANTHER" id="PTHR18763:SF0">
    <property type="entry name" value="WD REPEAT-CONTAINING PROTEIN 18"/>
    <property type="match status" value="1"/>
</dbReference>
<keyword evidence="4" id="KW-1185">Reference proteome</keyword>
<dbReference type="InterPro" id="IPR015943">
    <property type="entry name" value="WD40/YVTN_repeat-like_dom_sf"/>
</dbReference>
<dbReference type="InterPro" id="IPR020472">
    <property type="entry name" value="WD40_PAC1"/>
</dbReference>
<dbReference type="RefSeq" id="XP_032815222.1">
    <property type="nucleotide sequence ID" value="XM_032959331.1"/>
</dbReference>
<dbReference type="PRINTS" id="PR00320">
    <property type="entry name" value="GPROTEINBRPT"/>
</dbReference>
<dbReference type="GO" id="GO:0005656">
    <property type="term" value="C:nuclear pre-replicative complex"/>
    <property type="evidence" value="ECO:0007669"/>
    <property type="project" value="TreeGrafter"/>
</dbReference>
<dbReference type="SUPFAM" id="SSF50978">
    <property type="entry name" value="WD40 repeat-like"/>
    <property type="match status" value="1"/>
</dbReference>
<dbReference type="AlphaFoldDB" id="A0AAJ7TEP9"/>
<dbReference type="GO" id="GO:0006261">
    <property type="term" value="P:DNA-templated DNA replication"/>
    <property type="evidence" value="ECO:0007669"/>
    <property type="project" value="TreeGrafter"/>
</dbReference>
<dbReference type="InterPro" id="IPR019775">
    <property type="entry name" value="WD40_repeat_CS"/>
</dbReference>
<dbReference type="GO" id="GO:0006364">
    <property type="term" value="P:rRNA processing"/>
    <property type="evidence" value="ECO:0007669"/>
    <property type="project" value="TreeGrafter"/>
</dbReference>
<reference evidence="5" key="1">
    <citation type="submission" date="2025-08" db="UniProtKB">
        <authorList>
            <consortium name="RefSeq"/>
        </authorList>
    </citation>
    <scope>IDENTIFICATION</scope>
    <source>
        <tissue evidence="5">Sperm</tissue>
    </source>
</reference>
<dbReference type="SMART" id="SM00320">
    <property type="entry name" value="WD40"/>
    <property type="match status" value="5"/>
</dbReference>
<evidence type="ECO:0000256" key="3">
    <source>
        <dbReference type="PROSITE-ProRule" id="PRU00221"/>
    </source>
</evidence>
<dbReference type="KEGG" id="pmrn:116945130"/>
<dbReference type="CTD" id="57418"/>
<feature type="repeat" description="WD" evidence="3">
    <location>
        <begin position="124"/>
        <end position="157"/>
    </location>
</feature>
<feature type="repeat" description="WD" evidence="3">
    <location>
        <begin position="268"/>
        <end position="309"/>
    </location>
</feature>
<dbReference type="InterPro" id="IPR036322">
    <property type="entry name" value="WD40_repeat_dom_sf"/>
</dbReference>
<dbReference type="PANTHER" id="PTHR18763">
    <property type="entry name" value="WD-REPEAT PROTEIN 18"/>
    <property type="match status" value="1"/>
</dbReference>
<evidence type="ECO:0000313" key="5">
    <source>
        <dbReference type="RefSeq" id="XP_032815222.1"/>
    </source>
</evidence>
<evidence type="ECO:0000313" key="4">
    <source>
        <dbReference type="Proteomes" id="UP001318040"/>
    </source>
</evidence>
<name>A0AAJ7TEP9_PETMA</name>
<sequence length="435" mass="45942">MAGTVVPAEVLVCAGADESAPGGGGCGAWDARSGASLASYRGGGAAARTLCLAGGRHLLGAQRGKSYVNAWDAGRKQEQLQQKLVCPGPVSCLAASPDGLHLVAGIAQTLYLWEMGGGSLLAVLSRHYQDVSCVCFSDDGSHFVSGGRDNLALVWNVGSVVQTGSAEPRHVWSQHTLPITDLQCGAGGPLARIATASLDQTVKLWELASGRLLLSVLLSVGLTALALDPAEYHVFCGGVDGAIYRISLYNTNHERTLRVNEDDEEAVFRGHTGEVRCLCVTMDGSLLVSGSQDHKVCVWDVASRQCLRTITMKGPVTNALLVPPLPGLVDSEPRPALTLPRLARHLAGAGDDGAGEGGAVTVRSARSRHMGAQERTLLQELTQLRDAMQHGIETDGLADPEGQRLLASELQEEVHRLRTANTDLYKFASTQLHPV</sequence>
<organism evidence="4 5">
    <name type="scientific">Petromyzon marinus</name>
    <name type="common">Sea lamprey</name>
    <dbReference type="NCBI Taxonomy" id="7757"/>
    <lineage>
        <taxon>Eukaryota</taxon>
        <taxon>Metazoa</taxon>
        <taxon>Chordata</taxon>
        <taxon>Craniata</taxon>
        <taxon>Vertebrata</taxon>
        <taxon>Cyclostomata</taxon>
        <taxon>Hyperoartia</taxon>
        <taxon>Petromyzontiformes</taxon>
        <taxon>Petromyzontidae</taxon>
        <taxon>Petromyzon</taxon>
    </lineage>
</organism>
<dbReference type="PROSITE" id="PS50294">
    <property type="entry name" value="WD_REPEATS_REGION"/>
    <property type="match status" value="2"/>
</dbReference>
<feature type="repeat" description="WD" evidence="3">
    <location>
        <begin position="193"/>
        <end position="215"/>
    </location>
</feature>
<keyword evidence="2" id="KW-0677">Repeat</keyword>
<accession>A0AAJ7TEP9</accession>
<dbReference type="Pfam" id="PF00400">
    <property type="entry name" value="WD40"/>
    <property type="match status" value="4"/>
</dbReference>
<dbReference type="PROSITE" id="PS50082">
    <property type="entry name" value="WD_REPEATS_2"/>
    <property type="match status" value="3"/>
</dbReference>
<evidence type="ECO:0000256" key="1">
    <source>
        <dbReference type="ARBA" id="ARBA00022574"/>
    </source>
</evidence>
<dbReference type="InterPro" id="IPR045227">
    <property type="entry name" value="WDR18/Ipi3/RID3"/>
</dbReference>
<protein>
    <submittedName>
        <fullName evidence="5">WD repeat-containing protein 18</fullName>
    </submittedName>
</protein>
<keyword evidence="1 3" id="KW-0853">WD repeat</keyword>
<dbReference type="GO" id="GO:0120330">
    <property type="term" value="C:rixosome complex"/>
    <property type="evidence" value="ECO:0007669"/>
    <property type="project" value="TreeGrafter"/>
</dbReference>